<comment type="caution">
    <text evidence="2">The sequence shown here is derived from an EMBL/GenBank/DDBJ whole genome shotgun (WGS) entry which is preliminary data.</text>
</comment>
<keyword evidence="3" id="KW-1185">Reference proteome</keyword>
<protein>
    <submittedName>
        <fullName evidence="2">Polysaccharide pyruvyl transferase family protein</fullName>
    </submittedName>
</protein>
<dbReference type="Proteomes" id="UP000754821">
    <property type="component" value="Unassembled WGS sequence"/>
</dbReference>
<dbReference type="GO" id="GO:0016740">
    <property type="term" value="F:transferase activity"/>
    <property type="evidence" value="ECO:0007669"/>
    <property type="project" value="UniProtKB-KW"/>
</dbReference>
<keyword evidence="2" id="KW-0808">Transferase</keyword>
<sequence length="177" mass="20459">MLCSRYHKKSRLEKPTSSNDDVWMWVLKNKDGEEYEKIKFLMKEDDVIVAMEERNDSVLSDYFVDVIYIKTLAEFERLVSEVDCVVSMRYHGVILGLVSSVSVIGIGTLKSKFLLNDLGAEGRHYESLVSFYQSVKSSNLSRSEAIRESEINRDIIDKWRLDMDGFIKRSLSPLLEC</sequence>
<evidence type="ECO:0000313" key="2">
    <source>
        <dbReference type="EMBL" id="MBE0405177.1"/>
    </source>
</evidence>
<evidence type="ECO:0000313" key="3">
    <source>
        <dbReference type="Proteomes" id="UP000754821"/>
    </source>
</evidence>
<evidence type="ECO:0000259" key="1">
    <source>
        <dbReference type="Pfam" id="PF04230"/>
    </source>
</evidence>
<gene>
    <name evidence="2" type="ORF">EI163_16690</name>
</gene>
<reference evidence="2 3" key="1">
    <citation type="submission" date="2020-07" db="EMBL/GenBank/DDBJ databases">
        <title>Halophilic bacteria isolated from french cheeses.</title>
        <authorList>
            <person name="Kothe C.I."/>
            <person name="Farah-Kraiem B."/>
            <person name="Renault P."/>
            <person name="Dridi B."/>
        </authorList>
    </citation>
    <scope>NUCLEOTIDE SEQUENCE [LARGE SCALE GENOMIC DNA]</scope>
    <source>
        <strain evidence="2 3">FME16</strain>
    </source>
</reference>
<organism evidence="2 3">
    <name type="scientific">Halomonas citrativorans</name>
    <dbReference type="NCBI Taxonomy" id="2742612"/>
    <lineage>
        <taxon>Bacteria</taxon>
        <taxon>Pseudomonadati</taxon>
        <taxon>Pseudomonadota</taxon>
        <taxon>Gammaproteobacteria</taxon>
        <taxon>Oceanospirillales</taxon>
        <taxon>Halomonadaceae</taxon>
        <taxon>Halomonas</taxon>
    </lineage>
</organism>
<feature type="domain" description="Polysaccharide pyruvyl transferase" evidence="1">
    <location>
        <begin position="41"/>
        <end position="107"/>
    </location>
</feature>
<dbReference type="Pfam" id="PF04230">
    <property type="entry name" value="PS_pyruv_trans"/>
    <property type="match status" value="1"/>
</dbReference>
<accession>A0ABR9FFA0</accession>
<dbReference type="EMBL" id="RRZC01000028">
    <property type="protein sequence ID" value="MBE0405177.1"/>
    <property type="molecule type" value="Genomic_DNA"/>
</dbReference>
<proteinExistence type="predicted"/>
<name>A0ABR9FFA0_9GAMM</name>
<dbReference type="InterPro" id="IPR007345">
    <property type="entry name" value="Polysacch_pyruvyl_Trfase"/>
</dbReference>